<dbReference type="PRINTS" id="PR00046">
    <property type="entry name" value="SIGMA70FCT"/>
</dbReference>
<dbReference type="InterPro" id="IPR013325">
    <property type="entry name" value="RNA_pol_sigma_r2"/>
</dbReference>
<dbReference type="InterPro" id="IPR007624">
    <property type="entry name" value="RNA_pol_sigma70_r3"/>
</dbReference>
<dbReference type="NCBIfam" id="TIGR02937">
    <property type="entry name" value="sigma70-ECF"/>
    <property type="match status" value="1"/>
</dbReference>
<dbReference type="Gene3D" id="1.20.140.160">
    <property type="match status" value="1"/>
</dbReference>
<dbReference type="SUPFAM" id="SSF88659">
    <property type="entry name" value="Sigma3 and sigma4 domains of RNA polymerase sigma factors"/>
    <property type="match status" value="2"/>
</dbReference>
<dbReference type="InterPro" id="IPR007627">
    <property type="entry name" value="RNA_pol_sigma70_r2"/>
</dbReference>
<dbReference type="AlphaFoldDB" id="A0A7X3SLX0"/>
<protein>
    <submittedName>
        <fullName evidence="6">FliA/WhiG family RNA polymerase sigma factor</fullName>
    </submittedName>
</protein>
<dbReference type="PIRSF" id="PIRSF000770">
    <property type="entry name" value="RNA_pol_sigma-SigE/K"/>
    <property type="match status" value="1"/>
</dbReference>
<evidence type="ECO:0000256" key="4">
    <source>
        <dbReference type="ARBA" id="ARBA00023163"/>
    </source>
</evidence>
<dbReference type="InterPro" id="IPR000943">
    <property type="entry name" value="RNA_pol_sigma70"/>
</dbReference>
<dbReference type="SUPFAM" id="SSF88946">
    <property type="entry name" value="Sigma2 domain of RNA polymerase sigma factors"/>
    <property type="match status" value="1"/>
</dbReference>
<dbReference type="RefSeq" id="WP_159756156.1">
    <property type="nucleotide sequence ID" value="NZ_CASSPE010000087.1"/>
</dbReference>
<gene>
    <name evidence="6" type="ORF">GN277_27150</name>
</gene>
<evidence type="ECO:0000256" key="3">
    <source>
        <dbReference type="ARBA" id="ARBA00023125"/>
    </source>
</evidence>
<dbReference type="Gene3D" id="1.10.1740.10">
    <property type="match status" value="1"/>
</dbReference>
<keyword evidence="2" id="KW-0731">Sigma factor</keyword>
<dbReference type="Pfam" id="PF04545">
    <property type="entry name" value="Sigma70_r4"/>
    <property type="match status" value="1"/>
</dbReference>
<dbReference type="Pfam" id="PF04539">
    <property type="entry name" value="Sigma70_r3"/>
    <property type="match status" value="1"/>
</dbReference>
<dbReference type="EMBL" id="WUQX01000001">
    <property type="protein sequence ID" value="MXP78880.1"/>
    <property type="molecule type" value="Genomic_DNA"/>
</dbReference>
<keyword evidence="1" id="KW-0805">Transcription regulation</keyword>
<accession>A0A7X3SLX0</accession>
<dbReference type="CDD" id="cd06171">
    <property type="entry name" value="Sigma70_r4"/>
    <property type="match status" value="1"/>
</dbReference>
<dbReference type="GO" id="GO:0003899">
    <property type="term" value="F:DNA-directed RNA polymerase activity"/>
    <property type="evidence" value="ECO:0007669"/>
    <property type="project" value="InterPro"/>
</dbReference>
<dbReference type="PROSITE" id="PS00716">
    <property type="entry name" value="SIGMA70_2"/>
    <property type="match status" value="1"/>
</dbReference>
<reference evidence="6 7" key="1">
    <citation type="submission" date="2019-12" db="EMBL/GenBank/DDBJ databases">
        <title>Sporaefaciens musculi gen. nov., sp. nov., a novel bacterium isolated from the caecum of an obese mouse.</title>
        <authorList>
            <person name="Rasmussen T.S."/>
            <person name="Streidl T."/>
            <person name="Hitch T.C.A."/>
            <person name="Wortmann E."/>
            <person name="Deptula P."/>
            <person name="Hansen M."/>
            <person name="Nielsen D.S."/>
            <person name="Clavel T."/>
            <person name="Vogensen F.K."/>
        </authorList>
    </citation>
    <scope>NUCLEOTIDE SEQUENCE [LARGE SCALE GENOMIC DNA]</scope>
    <source>
        <strain evidence="6 7">WCA-9-b2</strain>
    </source>
</reference>
<comment type="caution">
    <text evidence="6">The sequence shown here is derived from an EMBL/GenBank/DDBJ whole genome shotgun (WGS) entry which is preliminary data.</text>
</comment>
<dbReference type="InterPro" id="IPR014284">
    <property type="entry name" value="RNA_pol_sigma-70_dom"/>
</dbReference>
<dbReference type="GO" id="GO:0016987">
    <property type="term" value="F:sigma factor activity"/>
    <property type="evidence" value="ECO:0007669"/>
    <property type="project" value="UniProtKB-KW"/>
</dbReference>
<sequence>MNTQERYKDKTNEDLLKLYKETGSLEVKQEIVMRYIYLVKSIALQMRDIYMSFSQVDDIISEGVIAIMSSIDKFDMDKNVKFETFISKRIKGMIIDLARKQDWVPRSTRKSTRDIEEAVTTLYNKLGYYPSVQEVTDYLNITPEKYQETMRKASLFNILSLDMVLAEAQGNEVGVTLPQGDKSEQPESKFLKKELTQVLAEGVGTLKENEQLVISLYYIDELNMRQIADVLSVSEPRVSQIHTNAIKKLRKHMERFNEEKESRNVSRVL</sequence>
<dbReference type="NCBIfam" id="TIGR02479">
    <property type="entry name" value="FliA_WhiG"/>
    <property type="match status" value="1"/>
</dbReference>
<dbReference type="PANTHER" id="PTHR30385">
    <property type="entry name" value="SIGMA FACTOR F FLAGELLAR"/>
    <property type="match status" value="1"/>
</dbReference>
<dbReference type="NCBIfam" id="NF005413">
    <property type="entry name" value="PRK06986.1"/>
    <property type="match status" value="1"/>
</dbReference>
<organism evidence="6 7">
    <name type="scientific">Sporofaciens musculi</name>
    <dbReference type="NCBI Taxonomy" id="2681861"/>
    <lineage>
        <taxon>Bacteria</taxon>
        <taxon>Bacillati</taxon>
        <taxon>Bacillota</taxon>
        <taxon>Clostridia</taxon>
        <taxon>Lachnospirales</taxon>
        <taxon>Lachnospiraceae</taxon>
        <taxon>Sporofaciens</taxon>
    </lineage>
</organism>
<dbReference type="GO" id="GO:0006352">
    <property type="term" value="P:DNA-templated transcription initiation"/>
    <property type="evidence" value="ECO:0007669"/>
    <property type="project" value="InterPro"/>
</dbReference>
<feature type="domain" description="RNA polymerase sigma-70" evidence="5">
    <location>
        <begin position="223"/>
        <end position="249"/>
    </location>
</feature>
<dbReference type="PANTHER" id="PTHR30385:SF7">
    <property type="entry name" value="RNA POLYMERASE SIGMA FACTOR FLIA"/>
    <property type="match status" value="1"/>
</dbReference>
<evidence type="ECO:0000259" key="5">
    <source>
        <dbReference type="PROSITE" id="PS00716"/>
    </source>
</evidence>
<name>A0A7X3SLX0_9FIRM</name>
<keyword evidence="4" id="KW-0804">Transcription</keyword>
<dbReference type="InterPro" id="IPR013324">
    <property type="entry name" value="RNA_pol_sigma_r3/r4-like"/>
</dbReference>
<dbReference type="Pfam" id="PF04542">
    <property type="entry name" value="Sigma70_r2"/>
    <property type="match status" value="1"/>
</dbReference>
<dbReference type="InterPro" id="IPR007630">
    <property type="entry name" value="RNA_pol_sigma70_r4"/>
</dbReference>
<dbReference type="InterPro" id="IPR012845">
    <property type="entry name" value="RNA_pol_sigma_FliA_WhiG"/>
</dbReference>
<evidence type="ECO:0000256" key="2">
    <source>
        <dbReference type="ARBA" id="ARBA00023082"/>
    </source>
</evidence>
<proteinExistence type="predicted"/>
<dbReference type="Proteomes" id="UP000460412">
    <property type="component" value="Unassembled WGS sequence"/>
</dbReference>
<dbReference type="GO" id="GO:0003677">
    <property type="term" value="F:DNA binding"/>
    <property type="evidence" value="ECO:0007669"/>
    <property type="project" value="UniProtKB-KW"/>
</dbReference>
<keyword evidence="7" id="KW-1185">Reference proteome</keyword>
<keyword evidence="3" id="KW-0238">DNA-binding</keyword>
<evidence type="ECO:0000313" key="6">
    <source>
        <dbReference type="EMBL" id="MXP78880.1"/>
    </source>
</evidence>
<evidence type="ECO:0000313" key="7">
    <source>
        <dbReference type="Proteomes" id="UP000460412"/>
    </source>
</evidence>
<evidence type="ECO:0000256" key="1">
    <source>
        <dbReference type="ARBA" id="ARBA00023015"/>
    </source>
</evidence>